<name>A0ABU0JEC5_9HYPH</name>
<dbReference type="EMBL" id="JAUSVX010000013">
    <property type="protein sequence ID" value="MDQ0472627.1"/>
    <property type="molecule type" value="Genomic_DNA"/>
</dbReference>
<keyword evidence="3" id="KW-1185">Reference proteome</keyword>
<gene>
    <name evidence="2" type="ORF">QO011_005657</name>
</gene>
<evidence type="ECO:0000256" key="1">
    <source>
        <dbReference type="SAM" id="MobiDB-lite"/>
    </source>
</evidence>
<dbReference type="InterPro" id="IPR009241">
    <property type="entry name" value="HigB-like"/>
</dbReference>
<comment type="caution">
    <text evidence="2">The sequence shown here is derived from an EMBL/GenBank/DDBJ whole genome shotgun (WGS) entry which is preliminary data.</text>
</comment>
<accession>A0ABU0JEC5</accession>
<dbReference type="Proteomes" id="UP001242480">
    <property type="component" value="Unassembled WGS sequence"/>
</dbReference>
<evidence type="ECO:0000313" key="3">
    <source>
        <dbReference type="Proteomes" id="UP001242480"/>
    </source>
</evidence>
<protein>
    <submittedName>
        <fullName evidence="2">Phage-related protein</fullName>
    </submittedName>
</protein>
<dbReference type="Pfam" id="PF05973">
    <property type="entry name" value="Gp49"/>
    <property type="match status" value="1"/>
</dbReference>
<sequence length="120" mass="13657">MKPRIKPLVWIGSSYRDFCELPEEVRSHMGYALYVAQQGGKHRDAKPLKGFGGAGVVEIVSSQRGDTFRTMYAVRFAEAVCVLHAFQKKSKSGRETPRSDMDLVERRLHEAEKLMRGETR</sequence>
<organism evidence="2 3">
    <name type="scientific">Labrys wisconsinensis</name>
    <dbReference type="NCBI Taxonomy" id="425677"/>
    <lineage>
        <taxon>Bacteria</taxon>
        <taxon>Pseudomonadati</taxon>
        <taxon>Pseudomonadota</taxon>
        <taxon>Alphaproteobacteria</taxon>
        <taxon>Hyphomicrobiales</taxon>
        <taxon>Xanthobacteraceae</taxon>
        <taxon>Labrys</taxon>
    </lineage>
</organism>
<evidence type="ECO:0000313" key="2">
    <source>
        <dbReference type="EMBL" id="MDQ0472627.1"/>
    </source>
</evidence>
<reference evidence="2 3" key="1">
    <citation type="submission" date="2023-07" db="EMBL/GenBank/DDBJ databases">
        <title>Genomic Encyclopedia of Type Strains, Phase IV (KMG-IV): sequencing the most valuable type-strain genomes for metagenomic binning, comparative biology and taxonomic classification.</title>
        <authorList>
            <person name="Goeker M."/>
        </authorList>
    </citation>
    <scope>NUCLEOTIDE SEQUENCE [LARGE SCALE GENOMIC DNA]</scope>
    <source>
        <strain evidence="2 3">DSM 19619</strain>
    </source>
</reference>
<feature type="region of interest" description="Disordered" evidence="1">
    <location>
        <begin position="88"/>
        <end position="120"/>
    </location>
</feature>
<proteinExistence type="predicted"/>
<feature type="compositionally biased region" description="Basic and acidic residues" evidence="1">
    <location>
        <begin position="92"/>
        <end position="120"/>
    </location>
</feature>